<organism evidence="1 2">
    <name type="scientific">Kockovaella imperatae</name>
    <dbReference type="NCBI Taxonomy" id="4999"/>
    <lineage>
        <taxon>Eukaryota</taxon>
        <taxon>Fungi</taxon>
        <taxon>Dikarya</taxon>
        <taxon>Basidiomycota</taxon>
        <taxon>Agaricomycotina</taxon>
        <taxon>Tremellomycetes</taxon>
        <taxon>Tremellales</taxon>
        <taxon>Cuniculitremaceae</taxon>
        <taxon>Kockovaella</taxon>
    </lineage>
</organism>
<proteinExistence type="predicted"/>
<evidence type="ECO:0000313" key="1">
    <source>
        <dbReference type="EMBL" id="ORX36098.1"/>
    </source>
</evidence>
<dbReference type="Pfam" id="PF05721">
    <property type="entry name" value="PhyH"/>
    <property type="match status" value="1"/>
</dbReference>
<accession>A0A1Y1UDG5</accession>
<reference evidence="1 2" key="1">
    <citation type="submission" date="2017-03" db="EMBL/GenBank/DDBJ databases">
        <title>Widespread Adenine N6-methylation of Active Genes in Fungi.</title>
        <authorList>
            <consortium name="DOE Joint Genome Institute"/>
            <person name="Mondo S.J."/>
            <person name="Dannebaum R.O."/>
            <person name="Kuo R.C."/>
            <person name="Louie K.B."/>
            <person name="Bewick A.J."/>
            <person name="Labutti K."/>
            <person name="Haridas S."/>
            <person name="Kuo A."/>
            <person name="Salamov A."/>
            <person name="Ahrendt S.R."/>
            <person name="Lau R."/>
            <person name="Bowen B.P."/>
            <person name="Lipzen A."/>
            <person name="Sullivan W."/>
            <person name="Andreopoulos W.B."/>
            <person name="Clum A."/>
            <person name="Lindquist E."/>
            <person name="Daum C."/>
            <person name="Northen T.R."/>
            <person name="Ramamoorthy G."/>
            <person name="Schmitz R.J."/>
            <person name="Gryganskyi A."/>
            <person name="Culley D."/>
            <person name="Magnuson J."/>
            <person name="James T.Y."/>
            <person name="O'Malley M.A."/>
            <person name="Stajich J.E."/>
            <person name="Spatafora J.W."/>
            <person name="Visel A."/>
            <person name="Grigoriev I.V."/>
        </authorList>
    </citation>
    <scope>NUCLEOTIDE SEQUENCE [LARGE SCALE GENOMIC DNA]</scope>
    <source>
        <strain evidence="1 2">NRRL Y-17943</strain>
    </source>
</reference>
<dbReference type="Proteomes" id="UP000193218">
    <property type="component" value="Unassembled WGS sequence"/>
</dbReference>
<dbReference type="RefSeq" id="XP_021870227.1">
    <property type="nucleotide sequence ID" value="XM_022016301.1"/>
</dbReference>
<dbReference type="OrthoDB" id="187894at2759"/>
<dbReference type="STRING" id="4999.A0A1Y1UDG5"/>
<dbReference type="InParanoid" id="A0A1Y1UDG5"/>
<evidence type="ECO:0000313" key="2">
    <source>
        <dbReference type="Proteomes" id="UP000193218"/>
    </source>
</evidence>
<evidence type="ECO:0008006" key="3">
    <source>
        <dbReference type="Google" id="ProtNLM"/>
    </source>
</evidence>
<comment type="caution">
    <text evidence="1">The sequence shown here is derived from an EMBL/GenBank/DDBJ whole genome shotgun (WGS) entry which is preliminary data.</text>
</comment>
<dbReference type="EMBL" id="NBSH01000009">
    <property type="protein sequence ID" value="ORX36098.1"/>
    <property type="molecule type" value="Genomic_DNA"/>
</dbReference>
<dbReference type="InterPro" id="IPR008775">
    <property type="entry name" value="Phytyl_CoA_dOase-like"/>
</dbReference>
<dbReference type="Gene3D" id="2.60.120.620">
    <property type="entry name" value="q2cbj1_9rhob like domain"/>
    <property type="match status" value="1"/>
</dbReference>
<keyword evidence="2" id="KW-1185">Reference proteome</keyword>
<dbReference type="GeneID" id="33558110"/>
<sequence>MVQSITGMEPSSKLYSRRRLVQENVEEDMELLKHLSELKTDASHYPHAKDIVGNIPVYSGPELLNLIYAGDSSREEIMDELHQCLFTGPGVLIIKEMMEPEMCVRAHEFMKTITPGIETSTHKRTPRFGEKQAKAKPEDYAGYYSNPILAMVCEAWLGLGYQITTQSNAIRAGSDQQEIHRDYHMSHWGDRCRQFPLATHVANQFLTLQCAIAHTPQPLTSGPTRFLPYSNHHPNGYLNIRRQEFKDFVKPRMSQMPLEVGDAAFFNPSTYHQPGVNEQDVHRAMNLFQVNSCMSRCMDTKDTAGMTKAIWPVLKQWHKEIQGSTGSGTERFVNGTKTERHPLELEALINATAEGYEYPINSDKEAPSPRVETDIVRTALREGWDDEKLYKMLDLSAARRLNA</sequence>
<name>A0A1Y1UDG5_9TREE</name>
<dbReference type="AlphaFoldDB" id="A0A1Y1UDG5"/>
<dbReference type="SUPFAM" id="SSF51197">
    <property type="entry name" value="Clavaminate synthase-like"/>
    <property type="match status" value="1"/>
</dbReference>
<protein>
    <recommendedName>
        <fullName evidence="3">Phytanoyl-CoA dioxygenase</fullName>
    </recommendedName>
</protein>
<gene>
    <name evidence="1" type="ORF">BD324DRAFT_630156</name>
</gene>